<dbReference type="RefSeq" id="WP_256030675.1">
    <property type="nucleotide sequence ID" value="NZ_JAHLKM010000030.1"/>
</dbReference>
<comment type="caution">
    <text evidence="1">The sequence shown here is derived from an EMBL/GenBank/DDBJ whole genome shotgun (WGS) entry which is preliminary data.</text>
</comment>
<protein>
    <submittedName>
        <fullName evidence="1">Uncharacterized protein</fullName>
    </submittedName>
</protein>
<name>A0A9R1D7D7_9EURY</name>
<dbReference type="AlphaFoldDB" id="A0A9R1D7D7"/>
<dbReference type="EMBL" id="JAHLKM010000030">
    <property type="protein sequence ID" value="MCQ4334612.1"/>
    <property type="molecule type" value="Genomic_DNA"/>
</dbReference>
<evidence type="ECO:0000313" key="2">
    <source>
        <dbReference type="Proteomes" id="UP001139494"/>
    </source>
</evidence>
<accession>A0A9R1D7D7</accession>
<evidence type="ECO:0000313" key="1">
    <source>
        <dbReference type="EMBL" id="MCQ4334612.1"/>
    </source>
</evidence>
<sequence>MSEHTFASLYAEYTADTYGSRIDLNAPDEFGRDEWDEFGYMPPKRRSDNERFGWSKFYDFYMWLLENGYLDETAIAKSDNA</sequence>
<dbReference type="Proteomes" id="UP001139494">
    <property type="component" value="Unassembled WGS sequence"/>
</dbReference>
<organism evidence="1 2">
    <name type="scientific">Natronomonas aquatica</name>
    <dbReference type="NCBI Taxonomy" id="2841590"/>
    <lineage>
        <taxon>Archaea</taxon>
        <taxon>Methanobacteriati</taxon>
        <taxon>Methanobacteriota</taxon>
        <taxon>Stenosarchaea group</taxon>
        <taxon>Halobacteria</taxon>
        <taxon>Halobacteriales</taxon>
        <taxon>Natronomonadaceae</taxon>
        <taxon>Natronomonas</taxon>
    </lineage>
</organism>
<reference evidence="1" key="1">
    <citation type="journal article" date="2023" name="Front. Microbiol.">
        <title>Genomic-based phylogenetic and metabolic analyses of the genus Natronomonas, and description of Natronomonas aquatica sp. nov.</title>
        <authorList>
            <person name="Garcia-Roldan A."/>
            <person name="Duran-Viseras A."/>
            <person name="de la Haba R.R."/>
            <person name="Corral P."/>
            <person name="Sanchez-Porro C."/>
            <person name="Ventosa A."/>
        </authorList>
    </citation>
    <scope>NUCLEOTIDE SEQUENCE</scope>
    <source>
        <strain evidence="1">F2-12</strain>
    </source>
</reference>
<keyword evidence="2" id="KW-1185">Reference proteome</keyword>
<gene>
    <name evidence="1" type="ORF">KM295_14225</name>
</gene>
<proteinExistence type="predicted"/>